<dbReference type="Pfam" id="PF16990">
    <property type="entry name" value="CBM_35"/>
    <property type="match status" value="1"/>
</dbReference>
<dbReference type="Gene3D" id="3.20.20.80">
    <property type="entry name" value="Glycosidases"/>
    <property type="match status" value="1"/>
</dbReference>
<dbReference type="SUPFAM" id="SSF51445">
    <property type="entry name" value="(Trans)glycosidases"/>
    <property type="match status" value="1"/>
</dbReference>
<dbReference type="Proteomes" id="UP000683246">
    <property type="component" value="Chromosome"/>
</dbReference>
<evidence type="ECO:0000256" key="3">
    <source>
        <dbReference type="RuleBase" id="RU361153"/>
    </source>
</evidence>
<dbReference type="GO" id="GO:0009251">
    <property type="term" value="P:glucan catabolic process"/>
    <property type="evidence" value="ECO:0007669"/>
    <property type="project" value="TreeGrafter"/>
</dbReference>
<dbReference type="InterPro" id="IPR005084">
    <property type="entry name" value="CBM6"/>
</dbReference>
<dbReference type="Gene3D" id="2.60.120.260">
    <property type="entry name" value="Galactose-binding domain-like"/>
    <property type="match status" value="1"/>
</dbReference>
<dbReference type="InterPro" id="IPR008979">
    <property type="entry name" value="Galactose-bd-like_sf"/>
</dbReference>
<dbReference type="InterPro" id="IPR017853">
    <property type="entry name" value="GH"/>
</dbReference>
<dbReference type="GO" id="GO:0030246">
    <property type="term" value="F:carbohydrate binding"/>
    <property type="evidence" value="ECO:0007669"/>
    <property type="project" value="InterPro"/>
</dbReference>
<reference evidence="5" key="1">
    <citation type="submission" date="2020-07" db="EMBL/GenBank/DDBJ databases">
        <title>Vallitalea pronyensis genome.</title>
        <authorList>
            <person name="Postec A."/>
        </authorList>
    </citation>
    <scope>NUCLEOTIDE SEQUENCE</scope>
    <source>
        <strain evidence="5">FatNI3</strain>
    </source>
</reference>
<evidence type="ECO:0000313" key="5">
    <source>
        <dbReference type="EMBL" id="QUI25581.1"/>
    </source>
</evidence>
<dbReference type="AlphaFoldDB" id="A0A8J8MQ81"/>
<dbReference type="PANTHER" id="PTHR34142">
    <property type="entry name" value="ENDO-BETA-1,4-GLUCANASE A"/>
    <property type="match status" value="1"/>
</dbReference>
<evidence type="ECO:0000259" key="4">
    <source>
        <dbReference type="PROSITE" id="PS51175"/>
    </source>
</evidence>
<accession>A0A8J8MQ81</accession>
<dbReference type="EMBL" id="CP058649">
    <property type="protein sequence ID" value="QUI25581.1"/>
    <property type="molecule type" value="Genomic_DNA"/>
</dbReference>
<dbReference type="InterPro" id="IPR001547">
    <property type="entry name" value="Glyco_hydro_5"/>
</dbReference>
<dbReference type="CDD" id="cd04086">
    <property type="entry name" value="CBM35_mannanase-like"/>
    <property type="match status" value="1"/>
</dbReference>
<proteinExistence type="inferred from homology"/>
<protein>
    <submittedName>
        <fullName evidence="5">Cellulase family glycosylhydrolase</fullName>
    </submittedName>
</protein>
<sequence length="441" mass="48730">MLALNTMGGFSVNGATAVKGFQVSGTTLLDANGQAFVMRGINHAHTWWKGNEETAIKAIADLGANTVRIVLSNGDRWSYDDIDTVKNLLSICEKNKLIAVLEVHDATGSDDYTKLANAVDYFIAMKDALVGKEDRVIINIANEWFGTWDSQGWANGYKQAIPRLRNAQLKHTLLIDCAGWGQYPKSVHDLGKEVFNADPEKNTMFSIHMYEYAGGNATDIKHNIDGVLNQGLAVCIGEFGLRHTDGDVDEATIMRYCQEKGVGWIGWSWHGNGDTWKYLDMSTDWSGSQLTEWGNIVVHGNNGLKQTSKICSVFDSSSSELIKKEAENGILNGTTISTSRPGYSGSGYVTDLDNTNDSIVVTVNVSSPGNRQLKIRYASPYGVKYNYVYVNGTNIGNKTFPQSSHFTDAYMGQVYLKAGHNTIEIRKHWGWIDVDFFELSN</sequence>
<evidence type="ECO:0000313" key="6">
    <source>
        <dbReference type="Proteomes" id="UP000683246"/>
    </source>
</evidence>
<dbReference type="PROSITE" id="PS51175">
    <property type="entry name" value="CBM6"/>
    <property type="match status" value="1"/>
</dbReference>
<organism evidence="5 6">
    <name type="scientific">Vallitalea pronyensis</name>
    <dbReference type="NCBI Taxonomy" id="1348613"/>
    <lineage>
        <taxon>Bacteria</taxon>
        <taxon>Bacillati</taxon>
        <taxon>Bacillota</taxon>
        <taxon>Clostridia</taxon>
        <taxon>Lachnospirales</taxon>
        <taxon>Vallitaleaceae</taxon>
        <taxon>Vallitalea</taxon>
    </lineage>
</organism>
<gene>
    <name evidence="5" type="ORF">HZI73_02995</name>
</gene>
<name>A0A8J8MQ81_9FIRM</name>
<dbReference type="PANTHER" id="PTHR34142:SF1">
    <property type="entry name" value="GLYCOSIDE HYDROLASE FAMILY 5 DOMAIN-CONTAINING PROTEIN"/>
    <property type="match status" value="1"/>
</dbReference>
<dbReference type="GO" id="GO:0004553">
    <property type="term" value="F:hydrolase activity, hydrolyzing O-glycosyl compounds"/>
    <property type="evidence" value="ECO:0007669"/>
    <property type="project" value="InterPro"/>
</dbReference>
<dbReference type="SUPFAM" id="SSF49785">
    <property type="entry name" value="Galactose-binding domain-like"/>
    <property type="match status" value="1"/>
</dbReference>
<dbReference type="KEGG" id="vpy:HZI73_02995"/>
<keyword evidence="1 3" id="KW-0378">Hydrolase</keyword>
<keyword evidence="6" id="KW-1185">Reference proteome</keyword>
<evidence type="ECO:0000256" key="1">
    <source>
        <dbReference type="ARBA" id="ARBA00022801"/>
    </source>
</evidence>
<feature type="domain" description="CBM6" evidence="4">
    <location>
        <begin position="322"/>
        <end position="440"/>
    </location>
</feature>
<evidence type="ECO:0000256" key="2">
    <source>
        <dbReference type="ARBA" id="ARBA00023295"/>
    </source>
</evidence>
<dbReference type="Pfam" id="PF00150">
    <property type="entry name" value="Cellulase"/>
    <property type="match status" value="1"/>
</dbReference>
<comment type="similarity">
    <text evidence="3">Belongs to the glycosyl hydrolase 5 (cellulase A) family.</text>
</comment>
<keyword evidence="2 3" id="KW-0326">Glycosidase</keyword>